<keyword evidence="10" id="KW-1185">Reference proteome</keyword>
<dbReference type="Pfam" id="PF13287">
    <property type="entry name" value="Fn3_assoc"/>
    <property type="match status" value="1"/>
</dbReference>
<dbReference type="PANTHER" id="PTHR16058:SF4">
    <property type="entry name" value="DOUBLE ZINC RIBBON AND ANKYRIN REPEAT-CONTAINING PROTEIN 1"/>
    <property type="match status" value="1"/>
</dbReference>
<feature type="compositionally biased region" description="Basic and acidic residues" evidence="8">
    <location>
        <begin position="180"/>
        <end position="189"/>
    </location>
</feature>
<evidence type="ECO:0000259" key="9">
    <source>
        <dbReference type="Pfam" id="PF12773"/>
    </source>
</evidence>
<dbReference type="AlphaFoldDB" id="A0A2I4CIQ0"/>
<dbReference type="InterPro" id="IPR052481">
    <property type="entry name" value="DZAN1"/>
</dbReference>
<dbReference type="InParanoid" id="A0A2I4CIQ0"/>
<evidence type="ECO:0000256" key="6">
    <source>
        <dbReference type="ARBA" id="ARBA00023043"/>
    </source>
</evidence>
<evidence type="ECO:0000256" key="1">
    <source>
        <dbReference type="ARBA" id="ARBA00004316"/>
    </source>
</evidence>
<evidence type="ECO:0000256" key="4">
    <source>
        <dbReference type="ARBA" id="ARBA00022771"/>
    </source>
</evidence>
<dbReference type="RefSeq" id="XP_013879871.1">
    <property type="nucleotide sequence ID" value="XM_014024417.1"/>
</dbReference>
<organism evidence="10 11">
    <name type="scientific">Austrofundulus limnaeus</name>
    <name type="common">Annual killifish</name>
    <dbReference type="NCBI Taxonomy" id="52670"/>
    <lineage>
        <taxon>Eukaryota</taxon>
        <taxon>Metazoa</taxon>
        <taxon>Chordata</taxon>
        <taxon>Craniata</taxon>
        <taxon>Vertebrata</taxon>
        <taxon>Euteleostomi</taxon>
        <taxon>Actinopterygii</taxon>
        <taxon>Neopterygii</taxon>
        <taxon>Teleostei</taxon>
        <taxon>Neoteleostei</taxon>
        <taxon>Acanthomorphata</taxon>
        <taxon>Ovalentaria</taxon>
        <taxon>Atherinomorphae</taxon>
        <taxon>Cyprinodontiformes</taxon>
        <taxon>Rivulidae</taxon>
        <taxon>Austrofundulus</taxon>
    </lineage>
</organism>
<feature type="compositionally biased region" description="Polar residues" evidence="8">
    <location>
        <begin position="539"/>
        <end position="558"/>
    </location>
</feature>
<dbReference type="GeneID" id="106529080"/>
<dbReference type="GO" id="GO:0042995">
    <property type="term" value="C:cell projection"/>
    <property type="evidence" value="ECO:0007669"/>
    <property type="project" value="UniProtKB-SubCell"/>
</dbReference>
<reference evidence="11" key="1">
    <citation type="submission" date="2025-08" db="UniProtKB">
        <authorList>
            <consortium name="RefSeq"/>
        </authorList>
    </citation>
    <scope>IDENTIFICATION</scope>
</reference>
<sequence length="558" mass="60844">MAAGAVSAPLIIPIILLPTSRVKNHIDSRTPVSIQSDSSDVQIFFTLDGSRPEVGQRGPTGASRKYSRPFLLPAGQVSIRAVAVTVDGRQSSIVTKVFHVDQLDSSSSVQEEEEGLQNLRQEASDGTLSSAEKAAGSSLRPAEPRTMGWSPRPPGPRFLNSRPGPRTVPDAWTSSSQRARPVDSRDRKQLSSTQERCVQRETHFLRCPCCLSLRPSDPFARFCAECGAVVPPLPGERLPPAEGGQMLCCVTCNSLVPSNTSTCLICEASIGPQRQPQARLALQDHLLCVSCGSGNPAHMSRCLTCESHLQPMRRCEISAPSVCATDHRMLTCSRCKRLNRSDARFCDWCSSRVKATQAASCVECWRCGASGDPYALYCATCGILLEGPAPPTSSSDIRQPVISDTTGQVNPPTMTRSTQTVGLYYPSATELQKKDQQRPLVTRDHRPPLTAISPGRGFWRKQLDHVCAHLRSYTQNNIPFRTLLGEPRLGRMASAVVQEDPYEVSLTLSFMLARRNNRLVLTGTVVDQQLERSEPASPATETLSSVTERFAVSQSTTN</sequence>
<evidence type="ECO:0000313" key="11">
    <source>
        <dbReference type="RefSeq" id="XP_013879871.1"/>
    </source>
</evidence>
<proteinExistence type="predicted"/>
<dbReference type="InterPro" id="IPR025874">
    <property type="entry name" value="DZR"/>
</dbReference>
<evidence type="ECO:0000256" key="7">
    <source>
        <dbReference type="ARBA" id="ARBA00023273"/>
    </source>
</evidence>
<evidence type="ECO:0000256" key="2">
    <source>
        <dbReference type="ARBA" id="ARBA00022723"/>
    </source>
</evidence>
<feature type="compositionally biased region" description="Polar residues" evidence="8">
    <location>
        <begin position="118"/>
        <end position="130"/>
    </location>
</feature>
<accession>A0A2I4CIQ0</accession>
<keyword evidence="3" id="KW-0677">Repeat</keyword>
<dbReference type="GO" id="GO:0008270">
    <property type="term" value="F:zinc ion binding"/>
    <property type="evidence" value="ECO:0007669"/>
    <property type="project" value="UniProtKB-KW"/>
</dbReference>
<keyword evidence="5" id="KW-0862">Zinc</keyword>
<keyword evidence="7" id="KW-0966">Cell projection</keyword>
<evidence type="ECO:0000256" key="5">
    <source>
        <dbReference type="ARBA" id="ARBA00022833"/>
    </source>
</evidence>
<dbReference type="FunCoup" id="A0A2I4CIQ0">
    <property type="interactions" value="522"/>
</dbReference>
<dbReference type="Pfam" id="PF12773">
    <property type="entry name" value="DZR"/>
    <property type="match status" value="1"/>
</dbReference>
<feature type="region of interest" description="Disordered" evidence="8">
    <location>
        <begin position="532"/>
        <end position="558"/>
    </location>
</feature>
<dbReference type="InterPro" id="IPR026876">
    <property type="entry name" value="Fn3_assoc_repeat"/>
</dbReference>
<feature type="domain" description="DZANK-type" evidence="9">
    <location>
        <begin position="332"/>
        <end position="382"/>
    </location>
</feature>
<dbReference type="PANTHER" id="PTHR16058">
    <property type="entry name" value="DOUBLE ZINC RIBBON AND ANKYRIN REPEAT-CONTAINING PROTEIN 1"/>
    <property type="match status" value="1"/>
</dbReference>
<name>A0A2I4CIQ0_AUSLI</name>
<evidence type="ECO:0000256" key="3">
    <source>
        <dbReference type="ARBA" id="ARBA00022737"/>
    </source>
</evidence>
<feature type="region of interest" description="Disordered" evidence="8">
    <location>
        <begin position="104"/>
        <end position="193"/>
    </location>
</feature>
<dbReference type="CTD" id="55184"/>
<keyword evidence="6" id="KW-0040">ANK repeat</keyword>
<keyword evidence="2" id="KW-0479">Metal-binding</keyword>
<dbReference type="KEGG" id="alim:106529080"/>
<dbReference type="STRING" id="52670.A0A2I4CIQ0"/>
<dbReference type="Proteomes" id="UP000192220">
    <property type="component" value="Unplaced"/>
</dbReference>
<comment type="subcellular location">
    <subcellularLocation>
        <location evidence="1">Cell projection</location>
    </subcellularLocation>
</comment>
<keyword evidence="4" id="KW-0863">Zinc-finger</keyword>
<dbReference type="OrthoDB" id="10033229at2759"/>
<evidence type="ECO:0000313" key="10">
    <source>
        <dbReference type="Proteomes" id="UP000192220"/>
    </source>
</evidence>
<gene>
    <name evidence="11" type="primary">dzank1</name>
</gene>
<protein>
    <submittedName>
        <fullName evidence="11">Double zinc ribbon and ankyrin repeat-containing protein 1</fullName>
    </submittedName>
</protein>
<evidence type="ECO:0000256" key="8">
    <source>
        <dbReference type="SAM" id="MobiDB-lite"/>
    </source>
</evidence>